<keyword evidence="2" id="KW-0521">NADP</keyword>
<dbReference type="PRINTS" id="PR01577">
    <property type="entry name" value="KCNABCHANNEL"/>
</dbReference>
<proteinExistence type="inferred from homology"/>
<dbReference type="RefSeq" id="WP_069709819.1">
    <property type="nucleotide sequence ID" value="NZ_BSFC01000025.1"/>
</dbReference>
<reference evidence="6" key="1">
    <citation type="journal article" date="2017" name="J. Biotechnol.">
        <title>Complete genome sequence of Novosphingobium resinovorum SA1, a versatile xenobiotic-degrading bacterium capable of utilizing sulfanilic acid.</title>
        <authorList>
            <person name="Hegedus B."/>
            <person name="Kos P.B."/>
            <person name="Balint B."/>
            <person name="Maroti G."/>
            <person name="Gan H.M."/>
            <person name="Perei K."/>
            <person name="Rakhely G."/>
        </authorList>
    </citation>
    <scope>NUCLEOTIDE SEQUENCE [LARGE SCALE GENOMIC DNA]</scope>
    <source>
        <strain evidence="6">SA1</strain>
    </source>
</reference>
<dbReference type="PANTHER" id="PTHR43364:SF4">
    <property type="entry name" value="NAD(P)-LINKED OXIDOREDUCTASE SUPERFAMILY PROTEIN"/>
    <property type="match status" value="1"/>
</dbReference>
<organism evidence="5 6">
    <name type="scientific">Novosphingobium resinovorum</name>
    <dbReference type="NCBI Taxonomy" id="158500"/>
    <lineage>
        <taxon>Bacteria</taxon>
        <taxon>Pseudomonadati</taxon>
        <taxon>Pseudomonadota</taxon>
        <taxon>Alphaproteobacteria</taxon>
        <taxon>Sphingomonadales</taxon>
        <taxon>Sphingomonadaceae</taxon>
        <taxon>Novosphingobium</taxon>
    </lineage>
</organism>
<dbReference type="EMBL" id="CP017077">
    <property type="protein sequence ID" value="AOR80432.1"/>
    <property type="molecule type" value="Genomic_DNA"/>
</dbReference>
<feature type="domain" description="NADP-dependent oxidoreductase" evidence="4">
    <location>
        <begin position="23"/>
        <end position="324"/>
    </location>
</feature>
<gene>
    <name evidence="5" type="ORF">BES08_26565</name>
</gene>
<dbReference type="InterPro" id="IPR005399">
    <property type="entry name" value="K_chnl_volt-dep_bsu_KCNAB-rel"/>
</dbReference>
<dbReference type="InterPro" id="IPR036812">
    <property type="entry name" value="NAD(P)_OxRdtase_dom_sf"/>
</dbReference>
<comment type="similarity">
    <text evidence="1">Belongs to the shaker potassium channel beta subunit family.</text>
</comment>
<dbReference type="InterPro" id="IPR050523">
    <property type="entry name" value="AKR_Detox_Biosynth"/>
</dbReference>
<evidence type="ECO:0000259" key="4">
    <source>
        <dbReference type="Pfam" id="PF00248"/>
    </source>
</evidence>
<keyword evidence="5" id="KW-0614">Plasmid</keyword>
<evidence type="ECO:0000256" key="3">
    <source>
        <dbReference type="ARBA" id="ARBA00023002"/>
    </source>
</evidence>
<dbReference type="OrthoDB" id="7181835at2"/>
<dbReference type="Gene3D" id="3.20.20.100">
    <property type="entry name" value="NADP-dependent oxidoreductase domain"/>
    <property type="match status" value="1"/>
</dbReference>
<dbReference type="Proteomes" id="UP000094626">
    <property type="component" value="Plasmid pSA2"/>
</dbReference>
<protein>
    <submittedName>
        <fullName evidence="5">Aldo/keto reductase</fullName>
    </submittedName>
</protein>
<evidence type="ECO:0000256" key="1">
    <source>
        <dbReference type="ARBA" id="ARBA00006515"/>
    </source>
</evidence>
<keyword evidence="6" id="KW-1185">Reference proteome</keyword>
<dbReference type="GO" id="GO:0016491">
    <property type="term" value="F:oxidoreductase activity"/>
    <property type="evidence" value="ECO:0007669"/>
    <property type="project" value="UniProtKB-KW"/>
</dbReference>
<evidence type="ECO:0000256" key="2">
    <source>
        <dbReference type="ARBA" id="ARBA00022857"/>
    </source>
</evidence>
<accession>A0A1D8AE92</accession>
<dbReference type="SUPFAM" id="SSF51430">
    <property type="entry name" value="NAD(P)-linked oxidoreductase"/>
    <property type="match status" value="1"/>
</dbReference>
<name>A0A1D8AE92_9SPHN</name>
<dbReference type="InterPro" id="IPR023210">
    <property type="entry name" value="NADP_OxRdtase_dom"/>
</dbReference>
<evidence type="ECO:0000313" key="5">
    <source>
        <dbReference type="EMBL" id="AOR80432.1"/>
    </source>
</evidence>
<sequence>MTQAPLSLDTYRLLGRSGLRVSPLSLGTMTFGEEWGAPEDESRRMFDAYVDRGGNFIDTAGYYADGRSEDLTGAFAHAKRERLVLATKYSLTRGEGDPNAAGNSRRTMMQTVETSLKRLRTDRIDLFFLHVWDGTTPGDEILRAFDDLVRQGKVLYLGISDTPAWQIARLQTVAELRGWTQFAGLQVEYNLIERTAERDLIPAAQALGIGVLPWSPLASGRLAGKYATGATAGETAEEPGGRAPLLAATGRVNARAVAIADAVKAVADEIGVTSAQVAIAWTLRNPAVVSPLIGARTMRQLDDNLGALGVALEADHVARLEEASRFEPGFPHDFLAAPMIRRGLTGGTTILPRGAGHAAQL</sequence>
<geneLocation type="plasmid" evidence="5 6">
    <name>pSA2</name>
</geneLocation>
<dbReference type="KEGG" id="nre:BES08_26565"/>
<dbReference type="PANTHER" id="PTHR43364">
    <property type="entry name" value="NADH-SPECIFIC METHYLGLYOXAL REDUCTASE-RELATED"/>
    <property type="match status" value="1"/>
</dbReference>
<dbReference type="CDD" id="cd19080">
    <property type="entry name" value="AKR_AKR9A_9B"/>
    <property type="match status" value="1"/>
</dbReference>
<dbReference type="AlphaFoldDB" id="A0A1D8AE92"/>
<dbReference type="GO" id="GO:0005829">
    <property type="term" value="C:cytosol"/>
    <property type="evidence" value="ECO:0007669"/>
    <property type="project" value="TreeGrafter"/>
</dbReference>
<dbReference type="FunFam" id="3.20.20.100:FF:000004">
    <property type="entry name" value="Oxidoreductase, aldo/keto reductase"/>
    <property type="match status" value="1"/>
</dbReference>
<keyword evidence="3" id="KW-0560">Oxidoreductase</keyword>
<dbReference type="Pfam" id="PF00248">
    <property type="entry name" value="Aldo_ket_red"/>
    <property type="match status" value="1"/>
</dbReference>
<evidence type="ECO:0000313" key="6">
    <source>
        <dbReference type="Proteomes" id="UP000094626"/>
    </source>
</evidence>